<feature type="domain" description="RING-type" evidence="7">
    <location>
        <begin position="99"/>
        <end position="140"/>
    </location>
</feature>
<dbReference type="InterPro" id="IPR003877">
    <property type="entry name" value="SPRY_dom"/>
</dbReference>
<evidence type="ECO:0000313" key="10">
    <source>
        <dbReference type="Proteomes" id="UP000018467"/>
    </source>
</evidence>
<organism evidence="9 10">
    <name type="scientific">Astyanax mexicanus</name>
    <name type="common">Blind cave fish</name>
    <name type="synonym">Astyanax fasciatus mexicanus</name>
    <dbReference type="NCBI Taxonomy" id="7994"/>
    <lineage>
        <taxon>Eukaryota</taxon>
        <taxon>Metazoa</taxon>
        <taxon>Chordata</taxon>
        <taxon>Craniata</taxon>
        <taxon>Vertebrata</taxon>
        <taxon>Euteleostomi</taxon>
        <taxon>Actinopterygii</taxon>
        <taxon>Neopterygii</taxon>
        <taxon>Teleostei</taxon>
        <taxon>Ostariophysi</taxon>
        <taxon>Characiformes</taxon>
        <taxon>Characoidei</taxon>
        <taxon>Acestrorhamphidae</taxon>
        <taxon>Acestrorhamphinae</taxon>
        <taxon>Astyanax</taxon>
    </lineage>
</organism>
<dbReference type="Pfam" id="PF00622">
    <property type="entry name" value="SPRY"/>
    <property type="match status" value="1"/>
</dbReference>
<dbReference type="SMART" id="SM00184">
    <property type="entry name" value="RING"/>
    <property type="match status" value="1"/>
</dbReference>
<dbReference type="InterPro" id="IPR001841">
    <property type="entry name" value="Znf_RING"/>
</dbReference>
<dbReference type="PROSITE" id="PS00518">
    <property type="entry name" value="ZF_RING_1"/>
    <property type="match status" value="1"/>
</dbReference>
<evidence type="ECO:0000256" key="2">
    <source>
        <dbReference type="ARBA" id="ARBA00022723"/>
    </source>
</evidence>
<dbReference type="Pfam" id="PF25600">
    <property type="entry name" value="TRIM_CC"/>
    <property type="match status" value="1"/>
</dbReference>
<evidence type="ECO:0000256" key="3">
    <source>
        <dbReference type="ARBA" id="ARBA00022771"/>
    </source>
</evidence>
<keyword evidence="2" id="KW-0479">Metal-binding</keyword>
<dbReference type="PROSITE" id="PS50089">
    <property type="entry name" value="ZF_RING_2"/>
    <property type="match status" value="1"/>
</dbReference>
<dbReference type="GeneTree" id="ENSGT00940000154294"/>
<reference evidence="10" key="2">
    <citation type="journal article" date="2014" name="Nat. Commun.">
        <title>The cavefish genome reveals candidate genes for eye loss.</title>
        <authorList>
            <person name="McGaugh S.E."/>
            <person name="Gross J.B."/>
            <person name="Aken B."/>
            <person name="Blin M."/>
            <person name="Borowsky R."/>
            <person name="Chalopin D."/>
            <person name="Hinaux H."/>
            <person name="Jeffery W.R."/>
            <person name="Keene A."/>
            <person name="Ma L."/>
            <person name="Minx P."/>
            <person name="Murphy D."/>
            <person name="O'Quin K.E."/>
            <person name="Retaux S."/>
            <person name="Rohner N."/>
            <person name="Searle S.M."/>
            <person name="Stahl B.A."/>
            <person name="Tabin C."/>
            <person name="Volff J.N."/>
            <person name="Yoshizawa M."/>
            <person name="Warren W.C."/>
        </authorList>
    </citation>
    <scope>NUCLEOTIDE SEQUENCE [LARGE SCALE GENOMIC DNA]</scope>
    <source>
        <strain evidence="10">female</strain>
    </source>
</reference>
<dbReference type="PANTHER" id="PTHR25465">
    <property type="entry name" value="B-BOX DOMAIN CONTAINING"/>
    <property type="match status" value="1"/>
</dbReference>
<reference evidence="10" key="1">
    <citation type="submission" date="2013-03" db="EMBL/GenBank/DDBJ databases">
        <authorList>
            <person name="Jeffery W."/>
            <person name="Warren W."/>
            <person name="Wilson R.K."/>
        </authorList>
    </citation>
    <scope>NUCLEOTIDE SEQUENCE</scope>
    <source>
        <strain evidence="10">female</strain>
    </source>
</reference>
<dbReference type="InterPro" id="IPR001870">
    <property type="entry name" value="B30.2/SPRY"/>
</dbReference>
<keyword evidence="10" id="KW-1185">Reference proteome</keyword>
<evidence type="ECO:0000259" key="7">
    <source>
        <dbReference type="PROSITE" id="PS50089"/>
    </source>
</evidence>
<dbReference type="PANTHER" id="PTHR25465:SF14">
    <property type="entry name" value="E3 UBIQUITIN-PROTEIN LIGASE TRIM65"/>
    <property type="match status" value="1"/>
</dbReference>
<dbReference type="InterPro" id="IPR017907">
    <property type="entry name" value="Znf_RING_CS"/>
</dbReference>
<dbReference type="GO" id="GO:0045087">
    <property type="term" value="P:innate immune response"/>
    <property type="evidence" value="ECO:0007669"/>
    <property type="project" value="UniProtKB-KW"/>
</dbReference>
<keyword evidence="4" id="KW-0862">Zinc</keyword>
<keyword evidence="3 6" id="KW-0863">Zinc-finger</keyword>
<dbReference type="Bgee" id="ENSAMXG00000037679">
    <property type="expression patterns" value="Expressed in ovary and 11 other cell types or tissues"/>
</dbReference>
<name>A0A3B1ISR7_ASTMX</name>
<dbReference type="InterPro" id="IPR051051">
    <property type="entry name" value="E3_ubiq-ligase_TRIM/RNF"/>
</dbReference>
<dbReference type="Proteomes" id="UP000018467">
    <property type="component" value="Unassembled WGS sequence"/>
</dbReference>
<dbReference type="SUPFAM" id="SSF49899">
    <property type="entry name" value="Concanavalin A-like lectins/glucanases"/>
    <property type="match status" value="2"/>
</dbReference>
<evidence type="ECO:0000256" key="5">
    <source>
        <dbReference type="ARBA" id="ARBA00022859"/>
    </source>
</evidence>
<dbReference type="SUPFAM" id="SSF57850">
    <property type="entry name" value="RING/U-box"/>
    <property type="match status" value="1"/>
</dbReference>
<dbReference type="Gene3D" id="4.10.830.40">
    <property type="match status" value="1"/>
</dbReference>
<sequence>MSSRSSSFSSTQKNKRSLSILPNFRFVRKGRESSRARPLLLLLLFAEARAQLGMRTGGVCLVLSSRVLHGDFHKHTHTAEMASKPSIIPLLLQEDELMCPICRALIRNPVTTPCGHSFCMPCIQQHWARSSLPWFCPHCRRSFICKPVLQPSTVLCSIMENVAKVWPEPEPCTEPAPGITCDVCEDGRQLPADKTCVTCLASFCRVHLMPHTGSRALKKHCLCAPVSNLKELQCEKHGRALELFCRGHRVPVCWQCMPKHRRCSVRAVEEIRREWKASIDPVANEAKDRADATDRALESLDTLSEGVVASAEKMKEDVELCFEALRETIGRVQDKVLTFIDAERTCVLQRIQEHQKILNSHLLAVSETVNQLNKCRTNDSYFNFSQPLPLVPPEISPLQEADVQMDGRAVERIILDLQQIQNHLELNHLESQLCSNLKKHATNTLQDKDSCGVTFDPTTASASVLLSDDSSSLTVEHSGLLAWKDHQVNLELNFRVMCSQNFTRGQHYWEVMPPRDLRRNWAVGVTYKNCQDCYQGSGQDQRSWYVIWRNAGKKTSDNCEKNENTDTCKGAEDAILKRTLRKTREDNVLHAAEHGGDAPKRTKEKVVKDKVQGHVTATRKKENNKVITGFFASHNQNTHLISMSPPGKIGVHLDCDRGWLSFFTVSGSRVRLCYRFQTLSSKPLRPAVWLRDPEETTAISTRGASDSEEQMGS</sequence>
<dbReference type="Gene3D" id="2.60.120.920">
    <property type="match status" value="2"/>
</dbReference>
<dbReference type="InterPro" id="IPR058030">
    <property type="entry name" value="TRIM8/14/16/25/29/45/65_CC"/>
</dbReference>
<dbReference type="InParanoid" id="A0A3B1ISR7"/>
<keyword evidence="5" id="KW-0391">Immunity</keyword>
<evidence type="ECO:0000259" key="8">
    <source>
        <dbReference type="PROSITE" id="PS50188"/>
    </source>
</evidence>
<evidence type="ECO:0000256" key="4">
    <source>
        <dbReference type="ARBA" id="ARBA00022833"/>
    </source>
</evidence>
<keyword evidence="1" id="KW-0399">Innate immunity</keyword>
<feature type="domain" description="B30.2/SPRY" evidence="8">
    <location>
        <begin position="433"/>
        <end position="706"/>
    </location>
</feature>
<evidence type="ECO:0000256" key="1">
    <source>
        <dbReference type="ARBA" id="ARBA00022588"/>
    </source>
</evidence>
<reference evidence="9" key="3">
    <citation type="submission" date="2025-08" db="UniProtKB">
        <authorList>
            <consortium name="Ensembl"/>
        </authorList>
    </citation>
    <scope>IDENTIFICATION</scope>
</reference>
<dbReference type="PROSITE" id="PS50188">
    <property type="entry name" value="B302_SPRY"/>
    <property type="match status" value="1"/>
</dbReference>
<reference evidence="9" key="4">
    <citation type="submission" date="2025-09" db="UniProtKB">
        <authorList>
            <consortium name="Ensembl"/>
        </authorList>
    </citation>
    <scope>IDENTIFICATION</scope>
</reference>
<dbReference type="Ensembl" id="ENSAMXT00000038671.1">
    <property type="protein sequence ID" value="ENSAMXP00000033047.1"/>
    <property type="gene ID" value="ENSAMXG00000037679.1"/>
</dbReference>
<dbReference type="InterPro" id="IPR013083">
    <property type="entry name" value="Znf_RING/FYVE/PHD"/>
</dbReference>
<dbReference type="GO" id="GO:0008270">
    <property type="term" value="F:zinc ion binding"/>
    <property type="evidence" value="ECO:0007669"/>
    <property type="project" value="UniProtKB-KW"/>
</dbReference>
<dbReference type="STRING" id="7994.ENSAMXP00000033047"/>
<dbReference type="Pfam" id="PF15227">
    <property type="entry name" value="zf-C3HC4_4"/>
    <property type="match status" value="1"/>
</dbReference>
<evidence type="ECO:0000313" key="9">
    <source>
        <dbReference type="Ensembl" id="ENSAMXP00000033047.1"/>
    </source>
</evidence>
<dbReference type="InterPro" id="IPR013320">
    <property type="entry name" value="ConA-like_dom_sf"/>
</dbReference>
<proteinExistence type="predicted"/>
<dbReference type="SUPFAM" id="SSF57845">
    <property type="entry name" value="B-box zinc-binding domain"/>
    <property type="match status" value="1"/>
</dbReference>
<dbReference type="InterPro" id="IPR043136">
    <property type="entry name" value="B30.2/SPRY_sf"/>
</dbReference>
<dbReference type="AlphaFoldDB" id="A0A3B1ISR7"/>
<protein>
    <submittedName>
        <fullName evidence="9">Tripartite motif-containing protein 65-like</fullName>
    </submittedName>
</protein>
<dbReference type="Gene3D" id="3.30.40.10">
    <property type="entry name" value="Zinc/RING finger domain, C3HC4 (zinc finger)"/>
    <property type="match status" value="1"/>
</dbReference>
<dbReference type="CDD" id="cd19776">
    <property type="entry name" value="Bbox2_TRIM25_C-IV"/>
    <property type="match status" value="1"/>
</dbReference>
<accession>A0A3B1ISR7</accession>
<dbReference type="Gene3D" id="3.30.160.60">
    <property type="entry name" value="Classic Zinc Finger"/>
    <property type="match status" value="1"/>
</dbReference>
<evidence type="ECO:0000256" key="6">
    <source>
        <dbReference type="PROSITE-ProRule" id="PRU00175"/>
    </source>
</evidence>